<feature type="compositionally biased region" description="Low complexity" evidence="1">
    <location>
        <begin position="102"/>
        <end position="121"/>
    </location>
</feature>
<feature type="region of interest" description="Disordered" evidence="1">
    <location>
        <begin position="1"/>
        <end position="50"/>
    </location>
</feature>
<accession>A0AAV6U1Q5</accession>
<gene>
    <name evidence="2" type="ORF">JTE90_012568</name>
</gene>
<organism evidence="2 3">
    <name type="scientific">Oedothorax gibbosus</name>
    <dbReference type="NCBI Taxonomy" id="931172"/>
    <lineage>
        <taxon>Eukaryota</taxon>
        <taxon>Metazoa</taxon>
        <taxon>Ecdysozoa</taxon>
        <taxon>Arthropoda</taxon>
        <taxon>Chelicerata</taxon>
        <taxon>Arachnida</taxon>
        <taxon>Araneae</taxon>
        <taxon>Araneomorphae</taxon>
        <taxon>Entelegynae</taxon>
        <taxon>Araneoidea</taxon>
        <taxon>Linyphiidae</taxon>
        <taxon>Erigoninae</taxon>
        <taxon>Oedothorax</taxon>
    </lineage>
</organism>
<feature type="region of interest" description="Disordered" evidence="1">
    <location>
        <begin position="102"/>
        <end position="141"/>
    </location>
</feature>
<feature type="compositionally biased region" description="Polar residues" evidence="1">
    <location>
        <begin position="17"/>
        <end position="50"/>
    </location>
</feature>
<reference evidence="2 3" key="1">
    <citation type="journal article" date="2022" name="Nat. Ecol. Evol.">
        <title>A masculinizing supergene underlies an exaggerated male reproductive morph in a spider.</title>
        <authorList>
            <person name="Hendrickx F."/>
            <person name="De Corte Z."/>
            <person name="Sonet G."/>
            <person name="Van Belleghem S.M."/>
            <person name="Kostlbacher S."/>
            <person name="Vangestel C."/>
        </authorList>
    </citation>
    <scope>NUCLEOTIDE SEQUENCE [LARGE SCALE GENOMIC DNA]</scope>
    <source>
        <strain evidence="2">W744_W776</strain>
    </source>
</reference>
<evidence type="ECO:0000313" key="2">
    <source>
        <dbReference type="EMBL" id="KAG8177504.1"/>
    </source>
</evidence>
<evidence type="ECO:0000256" key="1">
    <source>
        <dbReference type="SAM" id="MobiDB-lite"/>
    </source>
</evidence>
<proteinExistence type="predicted"/>
<dbReference type="Proteomes" id="UP000827092">
    <property type="component" value="Unassembled WGS sequence"/>
</dbReference>
<dbReference type="AlphaFoldDB" id="A0AAV6U1Q5"/>
<name>A0AAV6U1Q5_9ARAC</name>
<protein>
    <recommendedName>
        <fullName evidence="4">M-phase-specific PLK1-interacting protein</fullName>
    </recommendedName>
</protein>
<sequence>MYSPSNGFPRRGAPNLFNHSPNMRHNSQTYTPRNNSPQGFNSPRNNTSFEMYSPRNSTFQGMYSPQNSPMNSPMHAPQTMYSPRTQDMYSYRPYVFRKSFNRSRNSSDFNSSFNSNDSPSPRGMPYNRKNRQSSHTVGSYNIQDYVHPSMLENPWADLEAKNISKKSAVESS</sequence>
<dbReference type="EMBL" id="JAFNEN010000777">
    <property type="protein sequence ID" value="KAG8177504.1"/>
    <property type="molecule type" value="Genomic_DNA"/>
</dbReference>
<keyword evidence="3" id="KW-1185">Reference proteome</keyword>
<evidence type="ECO:0008006" key="4">
    <source>
        <dbReference type="Google" id="ProtNLM"/>
    </source>
</evidence>
<dbReference type="Pfam" id="PF15502">
    <property type="entry name" value="MPLKIP"/>
    <property type="match status" value="1"/>
</dbReference>
<dbReference type="InterPro" id="IPR028265">
    <property type="entry name" value="TTDN1/SICKLE"/>
</dbReference>
<evidence type="ECO:0000313" key="3">
    <source>
        <dbReference type="Proteomes" id="UP000827092"/>
    </source>
</evidence>
<comment type="caution">
    <text evidence="2">The sequence shown here is derived from an EMBL/GenBank/DDBJ whole genome shotgun (WGS) entry which is preliminary data.</text>
</comment>